<proteinExistence type="predicted"/>
<feature type="region of interest" description="Disordered" evidence="1">
    <location>
        <begin position="248"/>
        <end position="282"/>
    </location>
</feature>
<sequence>MASTPLSSAHDSTLNIATPQTSRTTTTTPSERHTTYEVTAFTTISTTATTRPSILAGPPLSLPHDSALSPRDPTPNHVAFPANKENIAMEPSPSKMTRHSRIEERLSGLCRYQRLLFLPAAPPPSAAFRSPRKVLSPVKRFPIKVRAPGADVEATPKPVVQERTMTIDEALRDNVGLQRAIQIFEDDEDDDDSLIEGEKDGSMDFGANGSVASHEVGEEAAGHDDTMVSTFSTFSAVPDMTMFSKLHNGTNRHSLLGDTTPRASGRPSQATPPSTLSDSGNTTNLLMEFTEQLRFPQRRHFNARACRRIL</sequence>
<name>A0A9P1H1Y9_9PEZI</name>
<feature type="compositionally biased region" description="Polar residues" evidence="1">
    <location>
        <begin position="266"/>
        <end position="282"/>
    </location>
</feature>
<comment type="caution">
    <text evidence="2">The sequence shown here is derived from an EMBL/GenBank/DDBJ whole genome shotgun (WGS) entry which is preliminary data.</text>
</comment>
<organism evidence="2 3">
    <name type="scientific">Parascedosporium putredinis</name>
    <dbReference type="NCBI Taxonomy" id="1442378"/>
    <lineage>
        <taxon>Eukaryota</taxon>
        <taxon>Fungi</taxon>
        <taxon>Dikarya</taxon>
        <taxon>Ascomycota</taxon>
        <taxon>Pezizomycotina</taxon>
        <taxon>Sordariomycetes</taxon>
        <taxon>Hypocreomycetidae</taxon>
        <taxon>Microascales</taxon>
        <taxon>Microascaceae</taxon>
        <taxon>Parascedosporium</taxon>
    </lineage>
</organism>
<protein>
    <submittedName>
        <fullName evidence="2">Uncharacterized protein</fullName>
    </submittedName>
</protein>
<reference evidence="2" key="1">
    <citation type="submission" date="2022-11" db="EMBL/GenBank/DDBJ databases">
        <authorList>
            <person name="Scott C."/>
            <person name="Bruce N."/>
        </authorList>
    </citation>
    <scope>NUCLEOTIDE SEQUENCE</scope>
</reference>
<evidence type="ECO:0000313" key="2">
    <source>
        <dbReference type="EMBL" id="CAI4215177.1"/>
    </source>
</evidence>
<dbReference type="OrthoDB" id="5367584at2759"/>
<evidence type="ECO:0000256" key="1">
    <source>
        <dbReference type="SAM" id="MobiDB-lite"/>
    </source>
</evidence>
<dbReference type="Proteomes" id="UP000838763">
    <property type="component" value="Unassembled WGS sequence"/>
</dbReference>
<evidence type="ECO:0000313" key="3">
    <source>
        <dbReference type="Proteomes" id="UP000838763"/>
    </source>
</evidence>
<dbReference type="AlphaFoldDB" id="A0A9P1H1Y9"/>
<accession>A0A9P1H1Y9</accession>
<dbReference type="EMBL" id="CALLCH030000012">
    <property type="protein sequence ID" value="CAI4215177.1"/>
    <property type="molecule type" value="Genomic_DNA"/>
</dbReference>
<gene>
    <name evidence="2" type="ORF">PPNO1_LOCUS4899</name>
</gene>
<feature type="compositionally biased region" description="Polar residues" evidence="1">
    <location>
        <begin position="1"/>
        <end position="17"/>
    </location>
</feature>
<keyword evidence="3" id="KW-1185">Reference proteome</keyword>
<feature type="region of interest" description="Disordered" evidence="1">
    <location>
        <begin position="1"/>
        <end position="31"/>
    </location>
</feature>
<feature type="compositionally biased region" description="Low complexity" evidence="1">
    <location>
        <begin position="18"/>
        <end position="29"/>
    </location>
</feature>